<dbReference type="Pfam" id="PF05368">
    <property type="entry name" value="NmrA"/>
    <property type="match status" value="1"/>
</dbReference>
<dbReference type="InterPro" id="IPR036291">
    <property type="entry name" value="NAD(P)-bd_dom_sf"/>
</dbReference>
<proteinExistence type="inferred from homology"/>
<comment type="similarity">
    <text evidence="1">Belongs to the NmrA-type oxidoreductase family.</text>
</comment>
<evidence type="ECO:0000256" key="3">
    <source>
        <dbReference type="ARBA" id="ARBA00040296"/>
    </source>
</evidence>
<evidence type="ECO:0000256" key="2">
    <source>
        <dbReference type="ARBA" id="ARBA00022857"/>
    </source>
</evidence>
<dbReference type="SUPFAM" id="SSF51735">
    <property type="entry name" value="NAD(P)-binding Rossmann-fold domains"/>
    <property type="match status" value="1"/>
</dbReference>
<feature type="domain" description="NmrA-like" evidence="4">
    <location>
        <begin position="41"/>
        <end position="130"/>
    </location>
</feature>
<dbReference type="PANTHER" id="PTHR42748:SF7">
    <property type="entry name" value="NMRA LIKE REDOX SENSOR 1-RELATED"/>
    <property type="match status" value="1"/>
</dbReference>
<dbReference type="InterPro" id="IPR008030">
    <property type="entry name" value="NmrA-like"/>
</dbReference>
<organism evidence="5">
    <name type="scientific">Adineta vaga</name>
    <name type="common">Rotifer</name>
    <name type="synonym">Callidina vaga</name>
    <dbReference type="NCBI Taxonomy" id="104782"/>
    <lineage>
        <taxon>Eukaryota</taxon>
        <taxon>Metazoa</taxon>
        <taxon>Spiralia</taxon>
        <taxon>Gnathifera</taxon>
        <taxon>Rotifera</taxon>
        <taxon>Eurotatoria</taxon>
        <taxon>Bdelloidea</taxon>
        <taxon>Adinetida</taxon>
        <taxon>Adinetidae</taxon>
        <taxon>Adineta</taxon>
    </lineage>
</organism>
<evidence type="ECO:0000259" key="4">
    <source>
        <dbReference type="Pfam" id="PF05368"/>
    </source>
</evidence>
<dbReference type="AlphaFoldDB" id="B3G4A0"/>
<dbReference type="EMBL" id="EU643476">
    <property type="protein sequence ID" value="ACD54648.1"/>
    <property type="molecule type" value="Genomic_DNA"/>
</dbReference>
<dbReference type="PANTHER" id="PTHR42748">
    <property type="entry name" value="NITROGEN METABOLITE REPRESSION PROTEIN NMRA FAMILY MEMBER"/>
    <property type="match status" value="1"/>
</dbReference>
<keyword evidence="2" id="KW-0521">NADP</keyword>
<evidence type="ECO:0000313" key="5">
    <source>
        <dbReference type="EMBL" id="ACD54648.1"/>
    </source>
</evidence>
<name>B3G4A0_ADIVA</name>
<evidence type="ECO:0000256" key="1">
    <source>
        <dbReference type="ARBA" id="ARBA00006328"/>
    </source>
</evidence>
<reference evidence="5" key="1">
    <citation type="journal article" date="2008" name="Science">
        <title>Massive horizontal gene transfer in bdelloid rotifers.</title>
        <authorList>
            <person name="Gladyshev E.A."/>
            <person name="Meselson M.S."/>
            <person name="Arkhipova I.R."/>
        </authorList>
    </citation>
    <scope>NUCLEOTIDE SEQUENCE</scope>
</reference>
<sequence length="141" mass="16061">MQQAILMADVAAALEIPYYIFSTPADVERINYIIEKYPNMKSIFVRIVFYMQNWTTYAKVSKSDDGGIIFELPIDLKTEFDMVDVNDTGRIVREILDNSKKFVGQIINVCGDVIRFEDVAKIFTKVTGIPAISKTFKKCSN</sequence>
<dbReference type="InterPro" id="IPR051164">
    <property type="entry name" value="NmrA-like_oxidored"/>
</dbReference>
<dbReference type="Gene3D" id="3.40.50.720">
    <property type="entry name" value="NAD(P)-binding Rossmann-like Domain"/>
    <property type="match status" value="1"/>
</dbReference>
<dbReference type="GO" id="GO:0005634">
    <property type="term" value="C:nucleus"/>
    <property type="evidence" value="ECO:0007669"/>
    <property type="project" value="TreeGrafter"/>
</dbReference>
<protein>
    <recommendedName>
        <fullName evidence="3">NmrA-like family domain-containing protein 1</fullName>
    </recommendedName>
</protein>
<accession>B3G4A0</accession>